<dbReference type="EMBL" id="PDJJ01000001">
    <property type="protein sequence ID" value="PFG43145.1"/>
    <property type="molecule type" value="Genomic_DNA"/>
</dbReference>
<evidence type="ECO:0000313" key="2">
    <source>
        <dbReference type="Proteomes" id="UP000224130"/>
    </source>
</evidence>
<protein>
    <submittedName>
        <fullName evidence="1">Uncharacterized protein</fullName>
    </submittedName>
</protein>
<sequence>MALRRTDTILGGTAAPAPATGPYGVSATAVDDANLVLTAALVGFTAARLVTNQPVEFVYEDADDEPVNSAAVDLVRRALAGTRVLDLPDGAPDAVAVAPARPWEQAALITGAAGAARSQFATRNAVPTTAEAEQLRQIAASVTEPLGYQGYGAYTGLLDDPVRRAGSVTSTVRADVPVDGHGDRWAPPVYTYPGPDNDQDTQPWGLLLLPDGSPVPGIEGPHPHVPGVVGYTHGMVQMVYSAVARGPWCTPFEIAVGRRTTKLASCFPCTLFMYAAGFPPSAVHLGRGDSWAPWYPSDDTGHRHDVNDAAITMTNARWRLECHQQLTLGARVLGEHADRLVAPGRLDLLTGTLAASAADSPVAADLLLDALTVPGKVAQRVVSAFDGADQDRR</sequence>
<organism evidence="1 2">
    <name type="scientific">Isoptericola jiangsuensis</name>
    <dbReference type="NCBI Taxonomy" id="548579"/>
    <lineage>
        <taxon>Bacteria</taxon>
        <taxon>Bacillati</taxon>
        <taxon>Actinomycetota</taxon>
        <taxon>Actinomycetes</taxon>
        <taxon>Micrococcales</taxon>
        <taxon>Promicromonosporaceae</taxon>
        <taxon>Isoptericola</taxon>
    </lineage>
</organism>
<comment type="caution">
    <text evidence="1">The sequence shown here is derived from an EMBL/GenBank/DDBJ whole genome shotgun (WGS) entry which is preliminary data.</text>
</comment>
<name>A0A2A9EY42_9MICO</name>
<gene>
    <name evidence="1" type="ORF">ATJ88_1829</name>
</gene>
<dbReference type="Proteomes" id="UP000224130">
    <property type="component" value="Unassembled WGS sequence"/>
</dbReference>
<dbReference type="AlphaFoldDB" id="A0A2A9EY42"/>
<reference evidence="1 2" key="1">
    <citation type="submission" date="2017-10" db="EMBL/GenBank/DDBJ databases">
        <title>Sequencing the genomes of 1000 actinobacteria strains.</title>
        <authorList>
            <person name="Klenk H.-P."/>
        </authorList>
    </citation>
    <scope>NUCLEOTIDE SEQUENCE [LARGE SCALE GENOMIC DNA]</scope>
    <source>
        <strain evidence="1 2">DSM 21863</strain>
    </source>
</reference>
<dbReference type="RefSeq" id="WP_098463555.1">
    <property type="nucleotide sequence ID" value="NZ_PDJJ01000001.1"/>
</dbReference>
<evidence type="ECO:0000313" key="1">
    <source>
        <dbReference type="EMBL" id="PFG43145.1"/>
    </source>
</evidence>
<dbReference type="OrthoDB" id="4217976at2"/>
<keyword evidence="2" id="KW-1185">Reference proteome</keyword>
<accession>A0A2A9EY42</accession>
<proteinExistence type="predicted"/>